<feature type="compositionally biased region" description="Polar residues" evidence="1">
    <location>
        <begin position="44"/>
        <end position="63"/>
    </location>
</feature>
<proteinExistence type="predicted"/>
<sequence length="1208" mass="129115">MENMGFGGTDMTANDRVLQAQQSQGAAQGRSSQEFTEEALQPALTETSLAPDSPSTSSVTQLNNSEQLPAPALDLTLLSDPQAQSLEDTQVKQGTLLMYSGSFDEADEYFSALKHIQANPRFSLHSAQAVLLKALLSLDPAVVLQADSLLVLVEKQAVAHIAAWNGLAFQTQKAKLTKAVATSLTSVKAAVGSPLKGMQTSLKAMVTKLRTGKEMSAVATTDDVDAAQYDDEKVIGATYTIPVLEVKEQRRKEWQRQKAVARCTALQAEATLLQGLLQVSVEGESAMGDEQWGAALKLGLGIRKAWNLYQSCQKQIEKVTALEAAAAAAEEADQQKQKKDTGRSVRPTADGELSQQDEGQELASEQERSNSNRGRKGGVSGTGLVEKIIGREPPPGEEVAPLVEEAGPSEAPKSSGAKQSLTSKWFGKGSANKSEGNSGAQPSRDVARESNGEGADKGADFWTRAKGFIKKKIGKRGEDDSDSDEERRVRRQQPIDDSGWGSDDDDVSAEPGGGMRKLWRAGSRRSSRKSASSRRASRVSRRSSNASELASQSRRISAGQAGGALINPAAVHAVDASVGKGPARRGMDDASILGPRGATSPKAIEEESGTPTSALADASKGLETDPVLTSVKAQVDFGLGMLQVLVSLIPTKVQKAAEVLGFAGFRSAGLELLEKVAAEQNEWSQLASMLLLYYHTVIQSFQPESFAHARDARRLLAALKQAWRAGDMSPGALSALLSARRLRYDGELSDAVQILEESDANDRPDSALPDRNGAEEAIKAESELSELNKNVLYELGWCYLLTGRYGDAAGVFARLRRAQRTRVAKARVVEETPAEESARPALASESESAGEPAATGVQIDFLSDSTPSPMMGKDSPLNPKAAPRQEYCEIDGPWGLFYLSLEAACRWEAGEEQHPAAMRLMSEIVESAAQNTSRVGLDANDVPAKAALAPFEAHWLRLARDFTQHRGEAPLFPALETAALWNGFQQMSRADLEKHVEKIESVLGSGEVSWGNKRKAKPAAVADGQGTPKSPESTPPSAGSGIARQMITDLLTGAPQGDPGVSGDVTAEEVTSALSDESLQSAPSVSASSAPAPVASERSGDQEYGHSWSIESEMLCKFLLGCCHKHLGETEKASDELAFAISVGQNIGGHIVPFACYELGSMLLQSAATAEEGLVYLEKATDYPPHCFQGRLKFLVSERSRTYKEEKR</sequence>
<feature type="compositionally biased region" description="Basic residues" evidence="1">
    <location>
        <begin position="517"/>
        <end position="541"/>
    </location>
</feature>
<keyword evidence="3" id="KW-1185">Reference proteome</keyword>
<dbReference type="EMBL" id="DF236971">
    <property type="protein sequence ID" value="GAQ78981.1"/>
    <property type="molecule type" value="Genomic_DNA"/>
</dbReference>
<feature type="compositionally biased region" description="Polar residues" evidence="1">
    <location>
        <begin position="1027"/>
        <end position="1037"/>
    </location>
</feature>
<organism evidence="2 3">
    <name type="scientific">Klebsormidium nitens</name>
    <name type="common">Green alga</name>
    <name type="synonym">Ulothrix nitens</name>
    <dbReference type="NCBI Taxonomy" id="105231"/>
    <lineage>
        <taxon>Eukaryota</taxon>
        <taxon>Viridiplantae</taxon>
        <taxon>Streptophyta</taxon>
        <taxon>Klebsormidiophyceae</taxon>
        <taxon>Klebsormidiales</taxon>
        <taxon>Klebsormidiaceae</taxon>
        <taxon>Klebsormidium</taxon>
    </lineage>
</organism>
<reference evidence="2 3" key="1">
    <citation type="journal article" date="2014" name="Nat. Commun.">
        <title>Klebsormidium flaccidum genome reveals primary factors for plant terrestrial adaptation.</title>
        <authorList>
            <person name="Hori K."/>
            <person name="Maruyama F."/>
            <person name="Fujisawa T."/>
            <person name="Togashi T."/>
            <person name="Yamamoto N."/>
            <person name="Seo M."/>
            <person name="Sato S."/>
            <person name="Yamada T."/>
            <person name="Mori H."/>
            <person name="Tajima N."/>
            <person name="Moriyama T."/>
            <person name="Ikeuchi M."/>
            <person name="Watanabe M."/>
            <person name="Wada H."/>
            <person name="Kobayashi K."/>
            <person name="Saito M."/>
            <person name="Masuda T."/>
            <person name="Sasaki-Sekimoto Y."/>
            <person name="Mashiguchi K."/>
            <person name="Awai K."/>
            <person name="Shimojima M."/>
            <person name="Masuda S."/>
            <person name="Iwai M."/>
            <person name="Nobusawa T."/>
            <person name="Narise T."/>
            <person name="Kondo S."/>
            <person name="Saito H."/>
            <person name="Sato R."/>
            <person name="Murakawa M."/>
            <person name="Ihara Y."/>
            <person name="Oshima-Yamada Y."/>
            <person name="Ohtaka K."/>
            <person name="Satoh M."/>
            <person name="Sonobe K."/>
            <person name="Ishii M."/>
            <person name="Ohtani R."/>
            <person name="Kanamori-Sato M."/>
            <person name="Honoki R."/>
            <person name="Miyazaki D."/>
            <person name="Mochizuki H."/>
            <person name="Umetsu J."/>
            <person name="Higashi K."/>
            <person name="Shibata D."/>
            <person name="Kamiya Y."/>
            <person name="Sato N."/>
            <person name="Nakamura Y."/>
            <person name="Tabata S."/>
            <person name="Ida S."/>
            <person name="Kurokawa K."/>
            <person name="Ohta H."/>
        </authorList>
    </citation>
    <scope>NUCLEOTIDE SEQUENCE [LARGE SCALE GENOMIC DNA]</scope>
    <source>
        <strain evidence="2 3">NIES-2285</strain>
    </source>
</reference>
<feature type="region of interest" description="Disordered" evidence="1">
    <location>
        <begin position="1009"/>
        <end position="1041"/>
    </location>
</feature>
<dbReference type="InterPro" id="IPR019412">
    <property type="entry name" value="IML2/TPR_39"/>
</dbReference>
<feature type="compositionally biased region" description="Low complexity" evidence="1">
    <location>
        <begin position="1081"/>
        <end position="1096"/>
    </location>
</feature>
<gene>
    <name evidence="2" type="ORF">KFL_000220120</name>
</gene>
<feature type="region of interest" description="Disordered" evidence="1">
    <location>
        <begin position="1"/>
        <end position="63"/>
    </location>
</feature>
<dbReference type="PANTHER" id="PTHR31859:SF20">
    <property type="entry name" value="TETRATRICOPEPTIDE REPEAT-CONTAINING PROTEIN"/>
    <property type="match status" value="1"/>
</dbReference>
<feature type="region of interest" description="Disordered" evidence="1">
    <location>
        <begin position="1074"/>
        <end position="1100"/>
    </location>
</feature>
<evidence type="ECO:0008006" key="4">
    <source>
        <dbReference type="Google" id="ProtNLM"/>
    </source>
</evidence>
<protein>
    <recommendedName>
        <fullName evidence="4">Tetratricopeptide repeat-containing protein</fullName>
    </recommendedName>
</protein>
<feature type="region of interest" description="Disordered" evidence="1">
    <location>
        <begin position="579"/>
        <end position="617"/>
    </location>
</feature>
<feature type="compositionally biased region" description="Basic and acidic residues" evidence="1">
    <location>
        <begin position="333"/>
        <end position="343"/>
    </location>
</feature>
<dbReference type="SUPFAM" id="SSF48452">
    <property type="entry name" value="TPR-like"/>
    <property type="match status" value="1"/>
</dbReference>
<dbReference type="Proteomes" id="UP000054558">
    <property type="component" value="Unassembled WGS sequence"/>
</dbReference>
<feature type="compositionally biased region" description="Basic and acidic residues" evidence="1">
    <location>
        <begin position="445"/>
        <end position="459"/>
    </location>
</feature>
<dbReference type="OrthoDB" id="43460at2759"/>
<dbReference type="InterPro" id="IPR011990">
    <property type="entry name" value="TPR-like_helical_dom_sf"/>
</dbReference>
<dbReference type="AlphaFoldDB" id="A0A1Y1HPS6"/>
<dbReference type="PANTHER" id="PTHR31859">
    <property type="entry name" value="TETRATRICOPEPTIDE REPEAT PROTEIN 39 FAMILY MEMBER"/>
    <property type="match status" value="1"/>
</dbReference>
<feature type="compositionally biased region" description="Polar residues" evidence="1">
    <location>
        <begin position="431"/>
        <end position="441"/>
    </location>
</feature>
<feature type="region of interest" description="Disordered" evidence="1">
    <location>
        <begin position="331"/>
        <end position="555"/>
    </location>
</feature>
<evidence type="ECO:0000313" key="3">
    <source>
        <dbReference type="Proteomes" id="UP000054558"/>
    </source>
</evidence>
<evidence type="ECO:0000313" key="2">
    <source>
        <dbReference type="EMBL" id="GAQ78981.1"/>
    </source>
</evidence>
<feature type="compositionally biased region" description="Low complexity" evidence="1">
    <location>
        <begin position="19"/>
        <end position="33"/>
    </location>
</feature>
<evidence type="ECO:0000256" key="1">
    <source>
        <dbReference type="SAM" id="MobiDB-lite"/>
    </source>
</evidence>
<feature type="compositionally biased region" description="Low complexity" evidence="1">
    <location>
        <begin position="841"/>
        <end position="853"/>
    </location>
</feature>
<accession>A0A1Y1HPS6</accession>
<name>A0A1Y1HPS6_KLENI</name>
<feature type="region of interest" description="Disordered" evidence="1">
    <location>
        <begin position="829"/>
        <end position="853"/>
    </location>
</feature>
<dbReference type="Pfam" id="PF10300">
    <property type="entry name" value="Iml2-TPR_39"/>
    <property type="match status" value="1"/>
</dbReference>